<protein>
    <recommendedName>
        <fullName evidence="3">Flp pilus assembly protein, pilin Flp</fullName>
    </recommendedName>
</protein>
<accession>A0A3B0TEY7</accession>
<evidence type="ECO:0000313" key="2">
    <source>
        <dbReference type="EMBL" id="VAW15460.1"/>
    </source>
</evidence>
<keyword evidence="1" id="KW-0472">Membrane</keyword>
<evidence type="ECO:0008006" key="3">
    <source>
        <dbReference type="Google" id="ProtNLM"/>
    </source>
</evidence>
<dbReference type="EMBL" id="UOEM01000085">
    <property type="protein sequence ID" value="VAW15460.1"/>
    <property type="molecule type" value="Genomic_DNA"/>
</dbReference>
<proteinExistence type="predicted"/>
<gene>
    <name evidence="2" type="ORF">MNBD_ALPHA09-1303</name>
</gene>
<evidence type="ECO:0000256" key="1">
    <source>
        <dbReference type="SAM" id="Phobius"/>
    </source>
</evidence>
<keyword evidence="1" id="KW-0812">Transmembrane</keyword>
<feature type="transmembrane region" description="Helical" evidence="1">
    <location>
        <begin position="31"/>
        <end position="53"/>
    </location>
</feature>
<reference evidence="2" key="1">
    <citation type="submission" date="2018-06" db="EMBL/GenBank/DDBJ databases">
        <authorList>
            <person name="Zhirakovskaya E."/>
        </authorList>
    </citation>
    <scope>NUCLEOTIDE SEQUENCE</scope>
</reference>
<sequence length="70" mass="7059">MAEMRNMQWAGVGNVAETLSRFSGDEGGATAIEYAMIAAGVGATVASAVFALGGNVSDMLFDRVVNGMGG</sequence>
<name>A0A3B0TEY7_9ZZZZ</name>
<keyword evidence="1" id="KW-1133">Transmembrane helix</keyword>
<dbReference type="AlphaFoldDB" id="A0A3B0TEY7"/>
<organism evidence="2">
    <name type="scientific">hydrothermal vent metagenome</name>
    <dbReference type="NCBI Taxonomy" id="652676"/>
    <lineage>
        <taxon>unclassified sequences</taxon>
        <taxon>metagenomes</taxon>
        <taxon>ecological metagenomes</taxon>
    </lineage>
</organism>